<evidence type="ECO:0000256" key="4">
    <source>
        <dbReference type="ARBA" id="ARBA00022833"/>
    </source>
</evidence>
<dbReference type="GO" id="GO:0008270">
    <property type="term" value="F:zinc ion binding"/>
    <property type="evidence" value="ECO:0007669"/>
    <property type="project" value="UniProtKB-KW"/>
</dbReference>
<evidence type="ECO:0000256" key="2">
    <source>
        <dbReference type="ARBA" id="ARBA00022723"/>
    </source>
</evidence>
<protein>
    <submittedName>
        <fullName evidence="8">Poly [ADP-ribose] polymerase</fullName>
    </submittedName>
</protein>
<dbReference type="eggNOG" id="KOG1037">
    <property type="taxonomic scope" value="Eukaryota"/>
</dbReference>
<keyword evidence="5" id="KW-0539">Nucleus</keyword>
<name>A0A067QHL0_ZOONE</name>
<feature type="region of interest" description="Disordered" evidence="6">
    <location>
        <begin position="1"/>
        <end position="32"/>
    </location>
</feature>
<organism evidence="8 9">
    <name type="scientific">Zootermopsis nevadensis</name>
    <name type="common">Dampwood termite</name>
    <dbReference type="NCBI Taxonomy" id="136037"/>
    <lineage>
        <taxon>Eukaryota</taxon>
        <taxon>Metazoa</taxon>
        <taxon>Ecdysozoa</taxon>
        <taxon>Arthropoda</taxon>
        <taxon>Hexapoda</taxon>
        <taxon>Insecta</taxon>
        <taxon>Pterygota</taxon>
        <taxon>Neoptera</taxon>
        <taxon>Polyneoptera</taxon>
        <taxon>Dictyoptera</taxon>
        <taxon>Blattodea</taxon>
        <taxon>Blattoidea</taxon>
        <taxon>Termitoidae</taxon>
        <taxon>Termopsidae</taxon>
        <taxon>Zootermopsis</taxon>
    </lineage>
</organism>
<evidence type="ECO:0000256" key="3">
    <source>
        <dbReference type="ARBA" id="ARBA00022771"/>
    </source>
</evidence>
<feature type="compositionally biased region" description="Basic and acidic residues" evidence="6">
    <location>
        <begin position="102"/>
        <end position="125"/>
    </location>
</feature>
<dbReference type="PROSITE" id="PS50064">
    <property type="entry name" value="ZF_PARP_2"/>
    <property type="match status" value="1"/>
</dbReference>
<comment type="subcellular location">
    <subcellularLocation>
        <location evidence="1">Nucleus</location>
    </subcellularLocation>
</comment>
<evidence type="ECO:0000259" key="7">
    <source>
        <dbReference type="PROSITE" id="PS50064"/>
    </source>
</evidence>
<dbReference type="InParanoid" id="A0A067QHL0"/>
<evidence type="ECO:0000256" key="5">
    <source>
        <dbReference type="ARBA" id="ARBA00023242"/>
    </source>
</evidence>
<keyword evidence="9" id="KW-1185">Reference proteome</keyword>
<dbReference type="AlphaFoldDB" id="A0A067QHL0"/>
<dbReference type="SMART" id="SM01336">
    <property type="entry name" value="zf-PARP"/>
    <property type="match status" value="1"/>
</dbReference>
<dbReference type="Proteomes" id="UP000027135">
    <property type="component" value="Unassembled WGS sequence"/>
</dbReference>
<sequence length="142" mass="16525">MHVTMGPSGRGELRKPWTEYGPESHRRRSFGTQVNTLKGEVRISKDFESENAKMYGGQERWYYVECFAELRDELEFWESGDCLPGIESLKEKDQQLVKNKLPKVEKKEKADAVDDRPGPSKKMEVSNDNSKIKAQNELMYKY</sequence>
<evidence type="ECO:0000313" key="9">
    <source>
        <dbReference type="Proteomes" id="UP000027135"/>
    </source>
</evidence>
<dbReference type="OrthoDB" id="429950at2759"/>
<dbReference type="SUPFAM" id="SSF57716">
    <property type="entry name" value="Glucocorticoid receptor-like (DNA-binding domain)"/>
    <property type="match status" value="1"/>
</dbReference>
<dbReference type="InterPro" id="IPR001510">
    <property type="entry name" value="Znf_PARP"/>
</dbReference>
<gene>
    <name evidence="8" type="ORF">L798_02406</name>
</gene>
<evidence type="ECO:0000313" key="8">
    <source>
        <dbReference type="EMBL" id="KDR08084.1"/>
    </source>
</evidence>
<accession>A0A067QHL0</accession>
<proteinExistence type="predicted"/>
<feature type="region of interest" description="Disordered" evidence="6">
    <location>
        <begin position="100"/>
        <end position="132"/>
    </location>
</feature>
<dbReference type="GO" id="GO:0003677">
    <property type="term" value="F:DNA binding"/>
    <property type="evidence" value="ECO:0007669"/>
    <property type="project" value="InterPro"/>
</dbReference>
<evidence type="ECO:0000256" key="1">
    <source>
        <dbReference type="ARBA" id="ARBA00004123"/>
    </source>
</evidence>
<dbReference type="GO" id="GO:0005634">
    <property type="term" value="C:nucleus"/>
    <property type="evidence" value="ECO:0007669"/>
    <property type="project" value="UniProtKB-SubCell"/>
</dbReference>
<dbReference type="Gene3D" id="3.30.1740.10">
    <property type="entry name" value="Zinc finger, PARP-type"/>
    <property type="match status" value="1"/>
</dbReference>
<keyword evidence="3" id="KW-0863">Zinc-finger</keyword>
<evidence type="ECO:0000256" key="6">
    <source>
        <dbReference type="SAM" id="MobiDB-lite"/>
    </source>
</evidence>
<dbReference type="InterPro" id="IPR036957">
    <property type="entry name" value="Znf_PARP_sf"/>
</dbReference>
<feature type="domain" description="PARP-type" evidence="7">
    <location>
        <begin position="23"/>
        <end position="105"/>
    </location>
</feature>
<reference evidence="8 9" key="1">
    <citation type="journal article" date="2014" name="Nat. Commun.">
        <title>Molecular traces of alternative social organization in a termite genome.</title>
        <authorList>
            <person name="Terrapon N."/>
            <person name="Li C."/>
            <person name="Robertson H.M."/>
            <person name="Ji L."/>
            <person name="Meng X."/>
            <person name="Booth W."/>
            <person name="Chen Z."/>
            <person name="Childers C.P."/>
            <person name="Glastad K.M."/>
            <person name="Gokhale K."/>
            <person name="Gowin J."/>
            <person name="Gronenberg W."/>
            <person name="Hermansen R.A."/>
            <person name="Hu H."/>
            <person name="Hunt B.G."/>
            <person name="Huylmans A.K."/>
            <person name="Khalil S.M."/>
            <person name="Mitchell R.D."/>
            <person name="Munoz-Torres M.C."/>
            <person name="Mustard J.A."/>
            <person name="Pan H."/>
            <person name="Reese J.T."/>
            <person name="Scharf M.E."/>
            <person name="Sun F."/>
            <person name="Vogel H."/>
            <person name="Xiao J."/>
            <person name="Yang W."/>
            <person name="Yang Z."/>
            <person name="Yang Z."/>
            <person name="Zhou J."/>
            <person name="Zhu J."/>
            <person name="Brent C.S."/>
            <person name="Elsik C.G."/>
            <person name="Goodisman M.A."/>
            <person name="Liberles D.A."/>
            <person name="Roe R.M."/>
            <person name="Vargo E.L."/>
            <person name="Vilcinskas A."/>
            <person name="Wang J."/>
            <person name="Bornberg-Bauer E."/>
            <person name="Korb J."/>
            <person name="Zhang G."/>
            <person name="Liebig J."/>
        </authorList>
    </citation>
    <scope>NUCLEOTIDE SEQUENCE [LARGE SCALE GENOMIC DNA]</scope>
    <source>
        <tissue evidence="8">Whole organism</tissue>
    </source>
</reference>
<dbReference type="EMBL" id="KK853369">
    <property type="protein sequence ID" value="KDR08084.1"/>
    <property type="molecule type" value="Genomic_DNA"/>
</dbReference>
<keyword evidence="4" id="KW-0862">Zinc</keyword>
<dbReference type="STRING" id="136037.A0A067QHL0"/>
<keyword evidence="2" id="KW-0479">Metal-binding</keyword>